<proteinExistence type="predicted"/>
<organism evidence="2 3">
    <name type="scientific">Suillus subaureus</name>
    <dbReference type="NCBI Taxonomy" id="48587"/>
    <lineage>
        <taxon>Eukaryota</taxon>
        <taxon>Fungi</taxon>
        <taxon>Dikarya</taxon>
        <taxon>Basidiomycota</taxon>
        <taxon>Agaricomycotina</taxon>
        <taxon>Agaricomycetes</taxon>
        <taxon>Agaricomycetidae</taxon>
        <taxon>Boletales</taxon>
        <taxon>Suillineae</taxon>
        <taxon>Suillaceae</taxon>
        <taxon>Suillus</taxon>
    </lineage>
</organism>
<evidence type="ECO:0008006" key="4">
    <source>
        <dbReference type="Google" id="ProtNLM"/>
    </source>
</evidence>
<dbReference type="EMBL" id="JABBWG010000037">
    <property type="protein sequence ID" value="KAG1808619.1"/>
    <property type="molecule type" value="Genomic_DNA"/>
</dbReference>
<evidence type="ECO:0000313" key="3">
    <source>
        <dbReference type="Proteomes" id="UP000807769"/>
    </source>
</evidence>
<feature type="transmembrane region" description="Helical" evidence="1">
    <location>
        <begin position="35"/>
        <end position="58"/>
    </location>
</feature>
<name>A0A9P7J8U2_9AGAM</name>
<feature type="transmembrane region" description="Helical" evidence="1">
    <location>
        <begin position="78"/>
        <end position="101"/>
    </location>
</feature>
<reference evidence="2" key="1">
    <citation type="journal article" date="2020" name="New Phytol.">
        <title>Comparative genomics reveals dynamic genome evolution in host specialist ectomycorrhizal fungi.</title>
        <authorList>
            <person name="Lofgren L.A."/>
            <person name="Nguyen N.H."/>
            <person name="Vilgalys R."/>
            <person name="Ruytinx J."/>
            <person name="Liao H.L."/>
            <person name="Branco S."/>
            <person name="Kuo A."/>
            <person name="LaButti K."/>
            <person name="Lipzen A."/>
            <person name="Andreopoulos W."/>
            <person name="Pangilinan J."/>
            <person name="Riley R."/>
            <person name="Hundley H."/>
            <person name="Na H."/>
            <person name="Barry K."/>
            <person name="Grigoriev I.V."/>
            <person name="Stajich J.E."/>
            <person name="Kennedy P.G."/>
        </authorList>
    </citation>
    <scope>NUCLEOTIDE SEQUENCE</scope>
    <source>
        <strain evidence="2">MN1</strain>
    </source>
</reference>
<dbReference type="AlphaFoldDB" id="A0A9P7J8U2"/>
<dbReference type="OrthoDB" id="2647100at2759"/>
<sequence length="433" mass="47313">MTIADLILCSIFTHPWRCSVAKDLVRYVIVSTDCLLLLADNHILHGVLVVFHIVLVIFRVRHWEHRVTLSFTARNDGFWSAVLSASLQAFYTIYTAVLLFLTQRLAISRTLIRRVKLTTIHDISGAWAGLGSALSNVWRQTDVPASWWTTSAVAIYLASIAVLHVTSSTLLQFQTFNASMTTSVSTTLGWLDDSSYSSFANLGLITPSLPVVNHLTGLASAGLSNTTLYDTVKTSSIAGNAIVNAMTVTSRCGLIPNVTYSANTSTAIVPFGPDSPRVLNASTLWPDQIHIVPWVEFDDPSSEVPELNGVCLMVSTLLEIEPSVQDEVAVNMTWPYEPVGSATITDYVIYVYFIQCSLSANTTDGMVDMQTNNLLSPIFISQPSTQWEMNQFEWSNASWQAQIGSALATSDSSSGIIFDGMPAQIVEPSIADE</sequence>
<comment type="caution">
    <text evidence="2">The sequence shown here is derived from an EMBL/GenBank/DDBJ whole genome shotgun (WGS) entry which is preliminary data.</text>
</comment>
<protein>
    <recommendedName>
        <fullName evidence="4">Transmembrane protein</fullName>
    </recommendedName>
</protein>
<keyword evidence="1" id="KW-1133">Transmembrane helix</keyword>
<dbReference type="Proteomes" id="UP000807769">
    <property type="component" value="Unassembled WGS sequence"/>
</dbReference>
<keyword evidence="1" id="KW-0812">Transmembrane</keyword>
<accession>A0A9P7J8U2</accession>
<gene>
    <name evidence="2" type="ORF">BJ212DRAFT_1484880</name>
</gene>
<evidence type="ECO:0000313" key="2">
    <source>
        <dbReference type="EMBL" id="KAG1808619.1"/>
    </source>
</evidence>
<dbReference type="GeneID" id="64634898"/>
<dbReference type="RefSeq" id="XP_041188712.1">
    <property type="nucleotide sequence ID" value="XM_041340882.1"/>
</dbReference>
<evidence type="ECO:0000256" key="1">
    <source>
        <dbReference type="SAM" id="Phobius"/>
    </source>
</evidence>
<keyword evidence="1" id="KW-0472">Membrane</keyword>
<keyword evidence="3" id="KW-1185">Reference proteome</keyword>